<evidence type="ECO:0000256" key="2">
    <source>
        <dbReference type="ARBA" id="ARBA00005051"/>
    </source>
</evidence>
<dbReference type="RefSeq" id="WP_284254160.1">
    <property type="nucleotide sequence ID" value="NZ_BAAAQO010000002.1"/>
</dbReference>
<sequence length="163" mass="17505">MTVPRVAAAVVAYGANLGDRRATVLAAVADLASAEGVEVTAVSDAIETVALRPQGEDPTAPAYLNGVVLLRTTLPPDDLLALLHRIEADHGRVRTEHWGDRTLDLDLVDYDGERRDDPALTLPHPRAAERAFVLRPWHQVDPDAVLPGRGRVADLLTALEATS</sequence>
<evidence type="ECO:0000256" key="5">
    <source>
        <dbReference type="ARBA" id="ARBA00022741"/>
    </source>
</evidence>
<comment type="caution">
    <text evidence="10">The sequence shown here is derived from an EMBL/GenBank/DDBJ whole genome shotgun (WGS) entry which is preliminary data.</text>
</comment>
<accession>A0ABQ6K6M1</accession>
<dbReference type="PANTHER" id="PTHR43071">
    <property type="entry name" value="2-AMINO-4-HYDROXY-6-HYDROXYMETHYLDIHYDROPTERIDINE PYROPHOSPHOKINASE"/>
    <property type="match status" value="1"/>
</dbReference>
<dbReference type="PANTHER" id="PTHR43071:SF1">
    <property type="entry name" value="2-AMINO-4-HYDROXY-6-HYDROXYMETHYLDIHYDROPTERIDINE PYROPHOSPHOKINASE"/>
    <property type="match status" value="1"/>
</dbReference>
<dbReference type="EMBL" id="BSVB01000001">
    <property type="protein sequence ID" value="GMA95386.1"/>
    <property type="molecule type" value="Genomic_DNA"/>
</dbReference>
<evidence type="ECO:0000256" key="8">
    <source>
        <dbReference type="ARBA" id="ARBA00022909"/>
    </source>
</evidence>
<evidence type="ECO:0000256" key="7">
    <source>
        <dbReference type="ARBA" id="ARBA00022840"/>
    </source>
</evidence>
<feature type="domain" description="7,8-dihydro-6-hydroxymethylpterin-pyrophosphokinase" evidence="9">
    <location>
        <begin position="10"/>
        <end position="142"/>
    </location>
</feature>
<comment type="catalytic activity">
    <reaction evidence="1">
        <text>6-hydroxymethyl-7,8-dihydropterin + ATP = (7,8-dihydropterin-6-yl)methyl diphosphate + AMP + H(+)</text>
        <dbReference type="Rhea" id="RHEA:11412"/>
        <dbReference type="ChEBI" id="CHEBI:15378"/>
        <dbReference type="ChEBI" id="CHEBI:30616"/>
        <dbReference type="ChEBI" id="CHEBI:44841"/>
        <dbReference type="ChEBI" id="CHEBI:72950"/>
        <dbReference type="ChEBI" id="CHEBI:456215"/>
        <dbReference type="EC" id="2.7.6.3"/>
    </reaction>
</comment>
<dbReference type="SUPFAM" id="SSF55083">
    <property type="entry name" value="6-hydroxymethyl-7,8-dihydropterin pyrophosphokinase, HPPK"/>
    <property type="match status" value="1"/>
</dbReference>
<dbReference type="EC" id="2.7.6.3" evidence="3"/>
<evidence type="ECO:0000313" key="11">
    <source>
        <dbReference type="Proteomes" id="UP001157034"/>
    </source>
</evidence>
<keyword evidence="5" id="KW-0547">Nucleotide-binding</keyword>
<dbReference type="Gene3D" id="3.30.70.560">
    <property type="entry name" value="7,8-Dihydro-6-hydroxymethylpterin-pyrophosphokinase HPPK"/>
    <property type="match status" value="1"/>
</dbReference>
<proteinExistence type="predicted"/>
<keyword evidence="8" id="KW-0289">Folate biosynthesis</keyword>
<evidence type="ECO:0000313" key="10">
    <source>
        <dbReference type="EMBL" id="GMA95386.1"/>
    </source>
</evidence>
<dbReference type="InterPro" id="IPR000550">
    <property type="entry name" value="Hppk"/>
</dbReference>
<organism evidence="10 11">
    <name type="scientific">Pseudolysinimonas kribbensis</name>
    <dbReference type="NCBI Taxonomy" id="433641"/>
    <lineage>
        <taxon>Bacteria</taxon>
        <taxon>Bacillati</taxon>
        <taxon>Actinomycetota</taxon>
        <taxon>Actinomycetes</taxon>
        <taxon>Micrococcales</taxon>
        <taxon>Microbacteriaceae</taxon>
        <taxon>Pseudolysinimonas</taxon>
    </lineage>
</organism>
<evidence type="ECO:0000256" key="1">
    <source>
        <dbReference type="ARBA" id="ARBA00000198"/>
    </source>
</evidence>
<keyword evidence="4" id="KW-0808">Transferase</keyword>
<dbReference type="CDD" id="cd00483">
    <property type="entry name" value="HPPK"/>
    <property type="match status" value="1"/>
</dbReference>
<dbReference type="Pfam" id="PF01288">
    <property type="entry name" value="HPPK"/>
    <property type="match status" value="1"/>
</dbReference>
<name>A0ABQ6K6M1_9MICO</name>
<evidence type="ECO:0000256" key="6">
    <source>
        <dbReference type="ARBA" id="ARBA00022777"/>
    </source>
</evidence>
<comment type="pathway">
    <text evidence="2">Cofactor biosynthesis; tetrahydrofolate biosynthesis; 2-amino-4-hydroxy-6-hydroxymethyl-7,8-dihydropteridine diphosphate from 7,8-dihydroneopterin triphosphate: step 4/4.</text>
</comment>
<evidence type="ECO:0000259" key="9">
    <source>
        <dbReference type="Pfam" id="PF01288"/>
    </source>
</evidence>
<dbReference type="NCBIfam" id="TIGR01498">
    <property type="entry name" value="folK"/>
    <property type="match status" value="1"/>
</dbReference>
<gene>
    <name evidence="10" type="ORF">GCM10025881_22100</name>
</gene>
<keyword evidence="6" id="KW-0418">Kinase</keyword>
<keyword evidence="11" id="KW-1185">Reference proteome</keyword>
<dbReference type="InterPro" id="IPR035907">
    <property type="entry name" value="Hppk_sf"/>
</dbReference>
<evidence type="ECO:0000256" key="3">
    <source>
        <dbReference type="ARBA" id="ARBA00013253"/>
    </source>
</evidence>
<protein>
    <recommendedName>
        <fullName evidence="3">2-amino-4-hydroxy-6-hydroxymethyldihydropteridine diphosphokinase</fullName>
        <ecNumber evidence="3">2.7.6.3</ecNumber>
    </recommendedName>
</protein>
<reference evidence="11" key="1">
    <citation type="journal article" date="2019" name="Int. J. Syst. Evol. Microbiol.">
        <title>The Global Catalogue of Microorganisms (GCM) 10K type strain sequencing project: providing services to taxonomists for standard genome sequencing and annotation.</title>
        <authorList>
            <consortium name="The Broad Institute Genomics Platform"/>
            <consortium name="The Broad Institute Genome Sequencing Center for Infectious Disease"/>
            <person name="Wu L."/>
            <person name="Ma J."/>
        </authorList>
    </citation>
    <scope>NUCLEOTIDE SEQUENCE [LARGE SCALE GENOMIC DNA]</scope>
    <source>
        <strain evidence="11">NBRC 108894</strain>
    </source>
</reference>
<dbReference type="Proteomes" id="UP001157034">
    <property type="component" value="Unassembled WGS sequence"/>
</dbReference>
<keyword evidence="7" id="KW-0067">ATP-binding</keyword>
<evidence type="ECO:0000256" key="4">
    <source>
        <dbReference type="ARBA" id="ARBA00022679"/>
    </source>
</evidence>